<dbReference type="InterPro" id="IPR003489">
    <property type="entry name" value="RHF/RaiA"/>
</dbReference>
<sequence>MRIEIKGTELVVTPALKEYIEKKFQPISRFVKRNEEQEGEKVLFVEVAKTTKHHRKGPIFYAEATLRLAKNILRAESVSSDLKSAIDQLKGVFKREVLRYKEKTDTRKKR</sequence>
<gene>
    <name evidence="1" type="ORF">UY02_C0030G0008</name>
</gene>
<dbReference type="SUPFAM" id="SSF69754">
    <property type="entry name" value="Ribosome binding protein Y (YfiA homologue)"/>
    <property type="match status" value="1"/>
</dbReference>
<reference evidence="1 2" key="1">
    <citation type="journal article" date="2015" name="Nature">
        <title>rRNA introns, odd ribosomes, and small enigmatic genomes across a large radiation of phyla.</title>
        <authorList>
            <person name="Brown C.T."/>
            <person name="Hug L.A."/>
            <person name="Thomas B.C."/>
            <person name="Sharon I."/>
            <person name="Castelle C.J."/>
            <person name="Singh A."/>
            <person name="Wilkins M.J."/>
            <person name="Williams K.H."/>
            <person name="Banfield J.F."/>
        </authorList>
    </citation>
    <scope>NUCLEOTIDE SEQUENCE [LARGE SCALE GENOMIC DNA]</scope>
</reference>
<proteinExistence type="predicted"/>
<name>A0A0G1T324_9BACT</name>
<dbReference type="InterPro" id="IPR036567">
    <property type="entry name" value="RHF-like"/>
</dbReference>
<organism evidence="1 2">
    <name type="scientific">Candidatus Giovannonibacteria bacterium GW2011_GWB1_47_6b</name>
    <dbReference type="NCBI Taxonomy" id="1618655"/>
    <lineage>
        <taxon>Bacteria</taxon>
        <taxon>Candidatus Giovannoniibacteriota</taxon>
    </lineage>
</organism>
<evidence type="ECO:0000313" key="2">
    <source>
        <dbReference type="Proteomes" id="UP000034682"/>
    </source>
</evidence>
<dbReference type="EMBL" id="LCOK01000030">
    <property type="protein sequence ID" value="KKU76169.1"/>
    <property type="molecule type" value="Genomic_DNA"/>
</dbReference>
<accession>A0A0G1T324</accession>
<evidence type="ECO:0008006" key="3">
    <source>
        <dbReference type="Google" id="ProtNLM"/>
    </source>
</evidence>
<protein>
    <recommendedName>
        <fullName evidence="3">Ribosomal subunit interface protein</fullName>
    </recommendedName>
</protein>
<evidence type="ECO:0000313" key="1">
    <source>
        <dbReference type="EMBL" id="KKU76169.1"/>
    </source>
</evidence>
<dbReference type="AlphaFoldDB" id="A0A0G1T324"/>
<comment type="caution">
    <text evidence="1">The sequence shown here is derived from an EMBL/GenBank/DDBJ whole genome shotgun (WGS) entry which is preliminary data.</text>
</comment>
<dbReference type="Gene3D" id="3.30.160.100">
    <property type="entry name" value="Ribosome hibernation promotion factor-like"/>
    <property type="match status" value="1"/>
</dbReference>
<dbReference type="Pfam" id="PF02482">
    <property type="entry name" value="Ribosomal_S30AE"/>
    <property type="match status" value="1"/>
</dbReference>
<dbReference type="Proteomes" id="UP000034682">
    <property type="component" value="Unassembled WGS sequence"/>
</dbReference>
<dbReference type="NCBIfam" id="TIGR00741">
    <property type="entry name" value="yfiA"/>
    <property type="match status" value="1"/>
</dbReference>